<keyword evidence="2" id="KW-0472">Membrane</keyword>
<reference evidence="3 4" key="1">
    <citation type="submission" date="2020-04" db="EMBL/GenBank/DDBJ databases">
        <title>Hymenobacter polaris sp. nov., isolated from Arctic soil.</title>
        <authorList>
            <person name="Dahal R.H."/>
        </authorList>
    </citation>
    <scope>NUCLEOTIDE SEQUENCE [LARGE SCALE GENOMIC DNA]</scope>
    <source>
        <strain evidence="3 4">RP-2-7</strain>
    </source>
</reference>
<evidence type="ECO:0000313" key="3">
    <source>
        <dbReference type="EMBL" id="NML68178.1"/>
    </source>
</evidence>
<keyword evidence="4" id="KW-1185">Reference proteome</keyword>
<keyword evidence="2" id="KW-1133">Transmembrane helix</keyword>
<evidence type="ECO:0000256" key="1">
    <source>
        <dbReference type="SAM" id="Coils"/>
    </source>
</evidence>
<dbReference type="Proteomes" id="UP000559626">
    <property type="component" value="Unassembled WGS sequence"/>
</dbReference>
<keyword evidence="2" id="KW-0812">Transmembrane</keyword>
<name>A0A7Y0AIW3_9BACT</name>
<evidence type="ECO:0000313" key="4">
    <source>
        <dbReference type="Proteomes" id="UP000559626"/>
    </source>
</evidence>
<dbReference type="EMBL" id="JABBGH010000006">
    <property type="protein sequence ID" value="NML68178.1"/>
    <property type="molecule type" value="Genomic_DNA"/>
</dbReference>
<comment type="caution">
    <text evidence="3">The sequence shown here is derived from an EMBL/GenBank/DDBJ whole genome shotgun (WGS) entry which is preliminary data.</text>
</comment>
<feature type="transmembrane region" description="Helical" evidence="2">
    <location>
        <begin position="141"/>
        <end position="163"/>
    </location>
</feature>
<feature type="transmembrane region" description="Helical" evidence="2">
    <location>
        <begin position="66"/>
        <end position="82"/>
    </location>
</feature>
<accession>A0A7Y0AIW3</accession>
<evidence type="ECO:0000256" key="2">
    <source>
        <dbReference type="SAM" id="Phobius"/>
    </source>
</evidence>
<dbReference type="AlphaFoldDB" id="A0A7Y0AIW3"/>
<protein>
    <submittedName>
        <fullName evidence="3">Uncharacterized protein</fullName>
    </submittedName>
</protein>
<feature type="transmembrane region" description="Helical" evidence="2">
    <location>
        <begin position="94"/>
        <end position="117"/>
    </location>
</feature>
<gene>
    <name evidence="3" type="ORF">HHL22_23505</name>
</gene>
<feature type="coiled-coil region" evidence="1">
    <location>
        <begin position="21"/>
        <end position="62"/>
    </location>
</feature>
<organism evidence="3 4">
    <name type="scientific">Hymenobacter polaris</name>
    <dbReference type="NCBI Taxonomy" id="2682546"/>
    <lineage>
        <taxon>Bacteria</taxon>
        <taxon>Pseudomonadati</taxon>
        <taxon>Bacteroidota</taxon>
        <taxon>Cytophagia</taxon>
        <taxon>Cytophagales</taxon>
        <taxon>Hymenobacteraceae</taxon>
        <taxon>Hymenobacter</taxon>
    </lineage>
</organism>
<proteinExistence type="predicted"/>
<keyword evidence="1" id="KW-0175">Coiled coil</keyword>
<sequence>MSDIPEPTFTTPTTPLTEEELAEYQQKLTDWNQELETYAANLDSHDKSRERALDNRKNAEIEYDKLIVYLAGGGLVLTVGFIKDITKAAKTTDVGWLLGCWICFALALLVNLVSHALTRMAADALLTDAPNWKNLDKKVNWANWTCLILVGLGIFVFLVFVFLNFPAHA</sequence>
<dbReference type="RefSeq" id="WP_169533884.1">
    <property type="nucleotide sequence ID" value="NZ_JABBGH010000006.1"/>
</dbReference>